<dbReference type="InterPro" id="IPR018461">
    <property type="entry name" value="Na/H_Antiport_NhaC-like_C"/>
</dbReference>
<dbReference type="GO" id="GO:0005886">
    <property type="term" value="C:plasma membrane"/>
    <property type="evidence" value="ECO:0007669"/>
    <property type="project" value="UniProtKB-SubCell"/>
</dbReference>
<evidence type="ECO:0000256" key="1">
    <source>
        <dbReference type="ARBA" id="ARBA00004651"/>
    </source>
</evidence>
<feature type="transmembrane region" description="Helical" evidence="9">
    <location>
        <begin position="207"/>
        <end position="225"/>
    </location>
</feature>
<dbReference type="PANTHER" id="PTHR33451:SF3">
    <property type="entry name" value="MALATE-2H(+)_NA(+)-LACTATE ANTIPORTER"/>
    <property type="match status" value="1"/>
</dbReference>
<evidence type="ECO:0000256" key="7">
    <source>
        <dbReference type="ARBA" id="ARBA00023136"/>
    </source>
</evidence>
<evidence type="ECO:0000313" key="11">
    <source>
        <dbReference type="EMBL" id="ABM61334.1"/>
    </source>
</evidence>
<comment type="subcellular location">
    <subcellularLocation>
        <location evidence="1">Cell membrane</location>
        <topology evidence="1">Multi-pass membrane protein</topology>
    </subcellularLocation>
</comment>
<accession>A1WUH2</accession>
<feature type="transmembrane region" description="Helical" evidence="9">
    <location>
        <begin position="361"/>
        <end position="378"/>
    </location>
</feature>
<reference evidence="11 12" key="2">
    <citation type="journal article" date="2013" name="Stand. Genomic Sci.">
        <title>Complete genome sequence of Halorhodospira halophila SL1.</title>
        <authorList>
            <person name="Challacombe J.F."/>
            <person name="Majid S."/>
            <person name="Deole R."/>
            <person name="Brettin T.S."/>
            <person name="Bruce D."/>
            <person name="Delano S.F."/>
            <person name="Detter J.C."/>
            <person name="Gleasner C.D."/>
            <person name="Han C.S."/>
            <person name="Misra M."/>
            <person name="Reitenga K.G."/>
            <person name="Mikhailova N."/>
            <person name="Woyke T."/>
            <person name="Pitluck S."/>
            <person name="Nolan M."/>
            <person name="Land M.L."/>
            <person name="Saunders E."/>
            <person name="Tapia R."/>
            <person name="Lapidus A."/>
            <person name="Ivanova N."/>
            <person name="Hoff W.D."/>
        </authorList>
    </citation>
    <scope>NUCLEOTIDE SEQUENCE [LARGE SCALE GENOMIC DNA]</scope>
    <source>
        <strain evidence="12">DSM 244 / SL1</strain>
    </source>
</reference>
<feature type="transmembrane region" description="Helical" evidence="9">
    <location>
        <begin position="276"/>
        <end position="298"/>
    </location>
</feature>
<dbReference type="GO" id="GO:0015297">
    <property type="term" value="F:antiporter activity"/>
    <property type="evidence" value="ECO:0007669"/>
    <property type="project" value="UniProtKB-KW"/>
</dbReference>
<feature type="transmembrane region" description="Helical" evidence="9">
    <location>
        <begin position="145"/>
        <end position="173"/>
    </location>
</feature>
<keyword evidence="2" id="KW-0813">Transport</keyword>
<dbReference type="STRING" id="349124.Hhal_0548"/>
<dbReference type="InterPro" id="IPR004770">
    <property type="entry name" value="Na/H_antiport_NhaC"/>
</dbReference>
<gene>
    <name evidence="11" type="ordered locus">Hhal_0548</name>
</gene>
<keyword evidence="4" id="KW-1003">Cell membrane</keyword>
<keyword evidence="7 9" id="KW-0472">Membrane</keyword>
<evidence type="ECO:0000256" key="8">
    <source>
        <dbReference type="ARBA" id="ARBA00038435"/>
    </source>
</evidence>
<feature type="domain" description="Na+/H+ antiporter NhaC-like C-terminal" evidence="10">
    <location>
        <begin position="170"/>
        <end position="463"/>
    </location>
</feature>
<evidence type="ECO:0000259" key="10">
    <source>
        <dbReference type="Pfam" id="PF03553"/>
    </source>
</evidence>
<feature type="transmembrane region" description="Helical" evidence="9">
    <location>
        <begin position="47"/>
        <end position="65"/>
    </location>
</feature>
<feature type="transmembrane region" description="Helical" evidence="9">
    <location>
        <begin position="440"/>
        <end position="465"/>
    </location>
</feature>
<dbReference type="KEGG" id="hha:Hhal_0548"/>
<proteinExistence type="inferred from homology"/>
<feature type="transmembrane region" description="Helical" evidence="9">
    <location>
        <begin position="20"/>
        <end position="40"/>
    </location>
</feature>
<sequence length="510" mass="54165">MSEQEENSVRESEIPLPSVTTALLPIAFTMGLMVFQILAFDDFVPHVPLALGIAFTGLLGWYHGIRWWRMENGLYHVVHIGLQSVAILITVGMIIGTWILSGTVPLLIYYGLLLITPELFLLAAMILTAVVSMAVGTSWGTVGTVGLALVGVGEGLGIPLALTGGAIVSGAFFGDKMSPLSDTTNLAPAVTGTNLFSHIRNMMATSVPALIVAGAAYWVIGFGYAGTDLETGRIETILEGLEAQFTLHPVLLLPAVLVMALALMRFPVLPTLFSGAVAGAVMAVLVQGTDVAAAVMAMQDGFVSETGVESVDDLLSTGGIQSMMWTISLVLIALAFGGILEQTRSVEAVLNAIIQRIRGRFSLFAASTGSSAGTNLISGDPYLSIALPGRMFAPVYRGQGQSTLNLSRSVEEGGTMINPLIPWGAGGAFTAGALGIPTLVYAPFAIVCWLSPIIGLFFAATGWFMPRASEEEQRRWQDNHESIMVQGGVVNSADLDPEELERAFDRYRRR</sequence>
<dbReference type="AlphaFoldDB" id="A1WUH2"/>
<dbReference type="EMBL" id="CP000544">
    <property type="protein sequence ID" value="ABM61334.1"/>
    <property type="molecule type" value="Genomic_DNA"/>
</dbReference>
<dbReference type="PANTHER" id="PTHR33451">
    <property type="entry name" value="MALATE-2H(+)/NA(+)-LACTATE ANTIPORTER"/>
    <property type="match status" value="1"/>
</dbReference>
<feature type="transmembrane region" description="Helical" evidence="9">
    <location>
        <begin position="245"/>
        <end position="264"/>
    </location>
</feature>
<evidence type="ECO:0000313" key="12">
    <source>
        <dbReference type="Proteomes" id="UP000000647"/>
    </source>
</evidence>
<evidence type="ECO:0000256" key="2">
    <source>
        <dbReference type="ARBA" id="ARBA00022448"/>
    </source>
</evidence>
<feature type="transmembrane region" description="Helical" evidence="9">
    <location>
        <begin position="318"/>
        <end position="340"/>
    </location>
</feature>
<dbReference type="RefSeq" id="WP_011813357.1">
    <property type="nucleotide sequence ID" value="NC_008789.1"/>
</dbReference>
<name>A1WUH2_HALHL</name>
<dbReference type="Pfam" id="PF03553">
    <property type="entry name" value="Na_H_antiporter"/>
    <property type="match status" value="1"/>
</dbReference>
<dbReference type="NCBIfam" id="TIGR00931">
    <property type="entry name" value="antiport_nhaC"/>
    <property type="match status" value="1"/>
</dbReference>
<keyword evidence="3" id="KW-0050">Antiport</keyword>
<dbReference type="Proteomes" id="UP000000647">
    <property type="component" value="Chromosome"/>
</dbReference>
<reference evidence="12" key="1">
    <citation type="submission" date="2006-12" db="EMBL/GenBank/DDBJ databases">
        <title>Complete sequence of Halorhodospira halophila SL1.</title>
        <authorList>
            <consortium name="US DOE Joint Genome Institute"/>
            <person name="Copeland A."/>
            <person name="Lucas S."/>
            <person name="Lapidus A."/>
            <person name="Barry K."/>
            <person name="Detter J.C."/>
            <person name="Glavina del Rio T."/>
            <person name="Hammon N."/>
            <person name="Israni S."/>
            <person name="Dalin E."/>
            <person name="Tice H."/>
            <person name="Pitluck S."/>
            <person name="Saunders E."/>
            <person name="Brettin T."/>
            <person name="Bruce D."/>
            <person name="Han C."/>
            <person name="Tapia R."/>
            <person name="Schmutz J."/>
            <person name="Larimer F."/>
            <person name="Land M."/>
            <person name="Hauser L."/>
            <person name="Kyrpides N."/>
            <person name="Mikhailova N."/>
            <person name="Hoff W."/>
            <person name="Richardson P."/>
        </authorList>
    </citation>
    <scope>NUCLEOTIDE SEQUENCE [LARGE SCALE GENOMIC DNA]</scope>
    <source>
        <strain evidence="12">DSM 244 / SL1</strain>
    </source>
</reference>
<comment type="similarity">
    <text evidence="8">Belongs to the NhaC Na(+)/H(+) (TC 2.A.35) antiporter family.</text>
</comment>
<dbReference type="eggNOG" id="COG1757">
    <property type="taxonomic scope" value="Bacteria"/>
</dbReference>
<keyword evidence="5 9" id="KW-0812">Transmembrane</keyword>
<evidence type="ECO:0000256" key="9">
    <source>
        <dbReference type="SAM" id="Phobius"/>
    </source>
</evidence>
<feature type="transmembrane region" description="Helical" evidence="9">
    <location>
        <begin position="85"/>
        <end position="112"/>
    </location>
</feature>
<evidence type="ECO:0000256" key="3">
    <source>
        <dbReference type="ARBA" id="ARBA00022449"/>
    </source>
</evidence>
<protein>
    <submittedName>
        <fullName evidence="11">Transporter, NhaC family</fullName>
    </submittedName>
</protein>
<dbReference type="InterPro" id="IPR052180">
    <property type="entry name" value="NhaC_Na-H+_Antiporter"/>
</dbReference>
<keyword evidence="12" id="KW-1185">Reference proteome</keyword>
<keyword evidence="6 9" id="KW-1133">Transmembrane helix</keyword>
<evidence type="ECO:0000256" key="4">
    <source>
        <dbReference type="ARBA" id="ARBA00022475"/>
    </source>
</evidence>
<evidence type="ECO:0000256" key="5">
    <source>
        <dbReference type="ARBA" id="ARBA00022692"/>
    </source>
</evidence>
<feature type="transmembrane region" description="Helical" evidence="9">
    <location>
        <begin position="119"/>
        <end position="139"/>
    </location>
</feature>
<dbReference type="HOGENOM" id="CLU_033405_1_0_6"/>
<dbReference type="OrthoDB" id="9762978at2"/>
<evidence type="ECO:0000256" key="6">
    <source>
        <dbReference type="ARBA" id="ARBA00022989"/>
    </source>
</evidence>
<organism evidence="11 12">
    <name type="scientific">Halorhodospira halophila (strain DSM 244 / SL1)</name>
    <name type="common">Ectothiorhodospira halophila (strain DSM 244 / SL1)</name>
    <dbReference type="NCBI Taxonomy" id="349124"/>
    <lineage>
        <taxon>Bacteria</taxon>
        <taxon>Pseudomonadati</taxon>
        <taxon>Pseudomonadota</taxon>
        <taxon>Gammaproteobacteria</taxon>
        <taxon>Chromatiales</taxon>
        <taxon>Ectothiorhodospiraceae</taxon>
        <taxon>Halorhodospira</taxon>
    </lineage>
</organism>